<proteinExistence type="predicted"/>
<feature type="compositionally biased region" description="Polar residues" evidence="1">
    <location>
        <begin position="281"/>
        <end position="303"/>
    </location>
</feature>
<evidence type="ECO:0000256" key="1">
    <source>
        <dbReference type="SAM" id="MobiDB-lite"/>
    </source>
</evidence>
<dbReference type="AlphaFoldDB" id="A0A8D8QBF9"/>
<organism evidence="2">
    <name type="scientific">Cacopsylla melanoneura</name>
    <dbReference type="NCBI Taxonomy" id="428564"/>
    <lineage>
        <taxon>Eukaryota</taxon>
        <taxon>Metazoa</taxon>
        <taxon>Ecdysozoa</taxon>
        <taxon>Arthropoda</taxon>
        <taxon>Hexapoda</taxon>
        <taxon>Insecta</taxon>
        <taxon>Pterygota</taxon>
        <taxon>Neoptera</taxon>
        <taxon>Paraneoptera</taxon>
        <taxon>Hemiptera</taxon>
        <taxon>Sternorrhyncha</taxon>
        <taxon>Psylloidea</taxon>
        <taxon>Psyllidae</taxon>
        <taxon>Psyllinae</taxon>
        <taxon>Cacopsylla</taxon>
    </lineage>
</organism>
<protein>
    <submittedName>
        <fullName evidence="2">Uncharacterized protein</fullName>
    </submittedName>
</protein>
<name>A0A8D8QBF9_9HEMI</name>
<feature type="region of interest" description="Disordered" evidence="1">
    <location>
        <begin position="262"/>
        <end position="303"/>
    </location>
</feature>
<sequence length="437" mass="49817">MYNSFSRSIPTFANCRGVSQQHSMFVHYSRVIVCVWLLSSVSSLPLHEHHPDCQGISPPVCLHRSRRNVLSAGYSFVRRAWRPSFIRRLTAMRSLWGSLALKAEEESIRSLHMPNVKHIPGVKQGRESLVKRIKNYFYKMKPGTDHNPAWGSAAAEEAMKSLPLPNNPAWGSVAAEEAIKSLSVPEQVLAEEEAMKSLSVPNVEQIPVVKEQREGILKRMKNYVSNKIKSMANGGIATLVKDTVIQVGIQRAMDAVSNWLDDQQTGQSQEDDDETPRRVHYQQQGIQRPHLQQMTQRDPLQQASYVQQSIQNNQLQQGMQKGQLEHPLEQATHLQQSRDPLQQATHLQQSMQNNQLQPEIQKDQLEPDIQTPLLQQMSQKDPLQVLQQVMKKGPLQQNIQQTNLEQDYQKELSKPAISLHNVATPDSWMYWNKPEFG</sequence>
<dbReference type="EMBL" id="HBUF01068475">
    <property type="protein sequence ID" value="CAG6628666.1"/>
    <property type="molecule type" value="Transcribed_RNA"/>
</dbReference>
<reference evidence="2" key="1">
    <citation type="submission" date="2021-05" db="EMBL/GenBank/DDBJ databases">
        <authorList>
            <person name="Alioto T."/>
            <person name="Alioto T."/>
            <person name="Gomez Garrido J."/>
        </authorList>
    </citation>
    <scope>NUCLEOTIDE SEQUENCE</scope>
</reference>
<accession>A0A8D8QBF9</accession>
<evidence type="ECO:0000313" key="2">
    <source>
        <dbReference type="EMBL" id="CAG6628666.1"/>
    </source>
</evidence>